<accession>A0A5E4TMM5</accession>
<feature type="domain" description="2,6-dihydroxypyridine 3-monooxygenase substrate binding" evidence="2">
    <location>
        <begin position="172"/>
        <end position="300"/>
    </location>
</feature>
<evidence type="ECO:0000313" key="3">
    <source>
        <dbReference type="EMBL" id="VVD89246.1"/>
    </source>
</evidence>
<reference evidence="3 4" key="1">
    <citation type="submission" date="2019-08" db="EMBL/GenBank/DDBJ databases">
        <authorList>
            <person name="Peeters C."/>
        </authorList>
    </citation>
    <scope>NUCLEOTIDE SEQUENCE [LARGE SCALE GENOMIC DNA]</scope>
    <source>
        <strain evidence="3 4">LMG 31111</strain>
    </source>
</reference>
<dbReference type="PANTHER" id="PTHR47469">
    <property type="entry name" value="MONOOXYGENASE-LIKE"/>
    <property type="match status" value="1"/>
</dbReference>
<evidence type="ECO:0000259" key="2">
    <source>
        <dbReference type="Pfam" id="PF22607"/>
    </source>
</evidence>
<organism evidence="3 4">
    <name type="scientific">Pandoraea communis</name>
    <dbReference type="NCBI Taxonomy" id="2508297"/>
    <lineage>
        <taxon>Bacteria</taxon>
        <taxon>Pseudomonadati</taxon>
        <taxon>Pseudomonadota</taxon>
        <taxon>Betaproteobacteria</taxon>
        <taxon>Burkholderiales</taxon>
        <taxon>Burkholderiaceae</taxon>
        <taxon>Pandoraea</taxon>
    </lineage>
</organism>
<dbReference type="SUPFAM" id="SSF54373">
    <property type="entry name" value="FAD-linked reductases, C-terminal domain"/>
    <property type="match status" value="1"/>
</dbReference>
<protein>
    <submittedName>
        <fullName evidence="3">6-hydroxynicotinate 3-monooxygenase</fullName>
    </submittedName>
</protein>
<keyword evidence="4" id="KW-1185">Reference proteome</keyword>
<proteinExistence type="predicted"/>
<dbReference type="NCBIfam" id="NF005566">
    <property type="entry name" value="PRK07236.1"/>
    <property type="match status" value="1"/>
</dbReference>
<dbReference type="InterPro" id="IPR036188">
    <property type="entry name" value="FAD/NAD-bd_sf"/>
</dbReference>
<dbReference type="Proteomes" id="UP000383971">
    <property type="component" value="Unassembled WGS sequence"/>
</dbReference>
<keyword evidence="3" id="KW-0503">Monooxygenase</keyword>
<dbReference type="InterPro" id="IPR002938">
    <property type="entry name" value="FAD-bd"/>
</dbReference>
<evidence type="ECO:0000259" key="1">
    <source>
        <dbReference type="Pfam" id="PF01494"/>
    </source>
</evidence>
<name>A0A5E4TMM5_9BURK</name>
<dbReference type="Pfam" id="PF22607">
    <property type="entry name" value="FAD_binding-like"/>
    <property type="match status" value="1"/>
</dbReference>
<dbReference type="InterPro" id="IPR054707">
    <property type="entry name" value="DhpH_subs-bd"/>
</dbReference>
<dbReference type="Gene3D" id="3.50.50.60">
    <property type="entry name" value="FAD/NAD(P)-binding domain"/>
    <property type="match status" value="2"/>
</dbReference>
<dbReference type="PRINTS" id="PR00420">
    <property type="entry name" value="RNGMNOXGNASE"/>
</dbReference>
<dbReference type="Pfam" id="PF01494">
    <property type="entry name" value="FAD_binding_3"/>
    <property type="match status" value="1"/>
</dbReference>
<dbReference type="InterPro" id="IPR053212">
    <property type="entry name" value="DHP_3-monooxygenase"/>
</dbReference>
<dbReference type="GO" id="GO:0004497">
    <property type="term" value="F:monooxygenase activity"/>
    <property type="evidence" value="ECO:0007669"/>
    <property type="project" value="UniProtKB-KW"/>
</dbReference>
<dbReference type="AlphaFoldDB" id="A0A5E4TMM5"/>
<dbReference type="PANTHER" id="PTHR47469:SF2">
    <property type="entry name" value="OS06G0597600 PROTEIN"/>
    <property type="match status" value="1"/>
</dbReference>
<dbReference type="RefSeq" id="WP_254435188.1">
    <property type="nucleotide sequence ID" value="NZ_CABPSE010000004.1"/>
</dbReference>
<dbReference type="SUPFAM" id="SSF51905">
    <property type="entry name" value="FAD/NAD(P)-binding domain"/>
    <property type="match status" value="1"/>
</dbReference>
<gene>
    <name evidence="3" type="ORF">PCO31111_01537</name>
</gene>
<evidence type="ECO:0000313" key="4">
    <source>
        <dbReference type="Proteomes" id="UP000383971"/>
    </source>
</evidence>
<feature type="domain" description="FAD-binding" evidence="1">
    <location>
        <begin position="13"/>
        <end position="164"/>
    </location>
</feature>
<dbReference type="GO" id="GO:0071949">
    <property type="term" value="F:FAD binding"/>
    <property type="evidence" value="ECO:0007669"/>
    <property type="project" value="InterPro"/>
</dbReference>
<sequence>MPVMHSDRNSPRAIIIGGSVGGLFTATALQAIGWQVDIFERSPHELDSRGGGIVLQGDVVRAFRFAGVKTQGQLGVRSGDRIFLDRSGEVVQRTWMPQTQTSWSMLYAAMKRHLPASAYHHGEQFVRFEQDGERIHAHFANGRVETGDLLIGADGARSAVRQQMLPGLAPRYAGYVAWRGLLEEGALTGEAADVLRGNFAFQQGPDHLLLAYLVPGEDEATAPGRRRWNWVWYVKVPQGDTLSRLLTDRHGVRHAFSLPPGTVKDADAAWLHRQSREQLAPQFQQLVAATPDPFLQAILDLQAPRMVSGRAVLLGDAAFVPRPHTAGGTAKAAANAVALATALRDSTSTDIDAALAAWQAGQLSEGIAMTDWGVRLGNQIMRIAASDAASTAPFPA</sequence>
<dbReference type="EMBL" id="CABPSE010000004">
    <property type="protein sequence ID" value="VVD89246.1"/>
    <property type="molecule type" value="Genomic_DNA"/>
</dbReference>
<keyword evidence="3" id="KW-0560">Oxidoreductase</keyword>